<evidence type="ECO:0000256" key="2">
    <source>
        <dbReference type="SAM" id="Phobius"/>
    </source>
</evidence>
<feature type="region of interest" description="Disordered" evidence="1">
    <location>
        <begin position="342"/>
        <end position="381"/>
    </location>
</feature>
<keyword evidence="2" id="KW-0812">Transmembrane</keyword>
<accession>A0A0K1E7H9</accession>
<keyword evidence="4" id="KW-1185">Reference proteome</keyword>
<evidence type="ECO:0000256" key="1">
    <source>
        <dbReference type="SAM" id="MobiDB-lite"/>
    </source>
</evidence>
<dbReference type="KEGG" id="ccro:CMC5_006440"/>
<feature type="region of interest" description="Disordered" evidence="1">
    <location>
        <begin position="282"/>
        <end position="328"/>
    </location>
</feature>
<organism evidence="3 4">
    <name type="scientific">Chondromyces crocatus</name>
    <dbReference type="NCBI Taxonomy" id="52"/>
    <lineage>
        <taxon>Bacteria</taxon>
        <taxon>Pseudomonadati</taxon>
        <taxon>Myxococcota</taxon>
        <taxon>Polyangia</taxon>
        <taxon>Polyangiales</taxon>
        <taxon>Polyangiaceae</taxon>
        <taxon>Chondromyces</taxon>
    </lineage>
</organism>
<dbReference type="STRING" id="52.CMC5_006440"/>
<feature type="compositionally biased region" description="Gly residues" evidence="1">
    <location>
        <begin position="309"/>
        <end position="326"/>
    </location>
</feature>
<dbReference type="RefSeq" id="WP_050429034.1">
    <property type="nucleotide sequence ID" value="NZ_CP012159.1"/>
</dbReference>
<evidence type="ECO:0000313" key="3">
    <source>
        <dbReference type="EMBL" id="AKT36528.1"/>
    </source>
</evidence>
<name>A0A0K1E7H9_CHOCO</name>
<proteinExistence type="predicted"/>
<feature type="transmembrane region" description="Helical" evidence="2">
    <location>
        <begin position="83"/>
        <end position="106"/>
    </location>
</feature>
<protein>
    <submittedName>
        <fullName evidence="3">Uncharacterized protein</fullName>
    </submittedName>
</protein>
<dbReference type="Proteomes" id="UP000067626">
    <property type="component" value="Chromosome"/>
</dbReference>
<keyword evidence="2" id="KW-1133">Transmembrane helix</keyword>
<evidence type="ECO:0000313" key="4">
    <source>
        <dbReference type="Proteomes" id="UP000067626"/>
    </source>
</evidence>
<feature type="transmembrane region" description="Helical" evidence="2">
    <location>
        <begin position="23"/>
        <end position="44"/>
    </location>
</feature>
<feature type="compositionally biased region" description="Gly residues" evidence="1">
    <location>
        <begin position="289"/>
        <end position="301"/>
    </location>
</feature>
<gene>
    <name evidence="3" type="ORF">CMC5_006440</name>
</gene>
<dbReference type="EMBL" id="CP012159">
    <property type="protein sequence ID" value="AKT36528.1"/>
    <property type="molecule type" value="Genomic_DNA"/>
</dbReference>
<feature type="compositionally biased region" description="Basic and acidic residues" evidence="1">
    <location>
        <begin position="346"/>
        <end position="375"/>
    </location>
</feature>
<keyword evidence="2" id="KW-0472">Membrane</keyword>
<dbReference type="AlphaFoldDB" id="A0A0K1E7H9"/>
<reference evidence="3 4" key="1">
    <citation type="submission" date="2015-07" db="EMBL/GenBank/DDBJ databases">
        <title>Genome analysis of myxobacterium Chondromyces crocatus Cm c5 reveals a high potential for natural compound synthesis and the genetic basis for the loss of fruiting body formation.</title>
        <authorList>
            <person name="Zaburannyi N."/>
            <person name="Bunk B."/>
            <person name="Maier J."/>
            <person name="Overmann J."/>
            <person name="Mueller R."/>
        </authorList>
    </citation>
    <scope>NUCLEOTIDE SEQUENCE [LARGE SCALE GENOMIC DNA]</scope>
    <source>
        <strain evidence="3 4">Cm c5</strain>
    </source>
</reference>
<sequence length="542" mass="58740">MLHHRSLEPAPRRLSDLPGDRRGAVVVMGLFMSIFLVGCLWYLIGIGDAAVYRSRVNAGADAVAYTAAVFHARGMNMIAMLNLIIAASVALIVVAKTLNYIIGMVYHAASWMCASPATDLPENSCNIAKDAANQYKRLVYILEELEGEKGDELLAGLSRAQRDIAQLTPWVAATESTTVATGYKPMTTGIALSASMAPTMPRLGLPIMDEPYENTCSRGAAIGPEMVMQLIPPEYLPILKKAGKSVHALIKDFPTEFCGDTTYTGNSLKVFNEKNICDEEQKKFDEGRGGSGGSGGSGGRGGGRRGRRGYGSGGGGGSGGSGGSGGEAETFDMEACLEEQGLTEQQIKDKKNQEKIDDVKPEEHLDKDPEPELKSAKQMTPQGVNGNDFFQVYAMVSADTSMLHKTDRGVLIAAGTPQETLPAAEFEGWGISQAEFYYDQTEDARVQDRCWAPGGAACGMTWNEYKHNVLWNMRWRARLRYIRQPDKGVVDVDILGADFPAGENGTYVPTETLNAYQEPINQGLFGKVLKWRLDLAGFDFGN</sequence>